<name>A0ABV6TG74_9ACTN</name>
<dbReference type="CDD" id="cd00093">
    <property type="entry name" value="HTH_XRE"/>
    <property type="match status" value="1"/>
</dbReference>
<dbReference type="SUPFAM" id="SSF47413">
    <property type="entry name" value="lambda repressor-like DNA-binding domains"/>
    <property type="match status" value="1"/>
</dbReference>
<keyword evidence="3" id="KW-1185">Reference proteome</keyword>
<feature type="domain" description="HTH cro/C1-type" evidence="1">
    <location>
        <begin position="68"/>
        <end position="125"/>
    </location>
</feature>
<protein>
    <submittedName>
        <fullName evidence="2">Helix-turn-helix domain-containing protein</fullName>
    </submittedName>
</protein>
<dbReference type="Gene3D" id="1.10.260.40">
    <property type="entry name" value="lambda repressor-like DNA-binding domains"/>
    <property type="match status" value="1"/>
</dbReference>
<organism evidence="2 3">
    <name type="scientific">Streptomyces noboritoensis</name>
    <dbReference type="NCBI Taxonomy" id="67337"/>
    <lineage>
        <taxon>Bacteria</taxon>
        <taxon>Bacillati</taxon>
        <taxon>Actinomycetota</taxon>
        <taxon>Actinomycetes</taxon>
        <taxon>Kitasatosporales</taxon>
        <taxon>Streptomycetaceae</taxon>
        <taxon>Streptomyces</taxon>
    </lineage>
</organism>
<comment type="caution">
    <text evidence="2">The sequence shown here is derived from an EMBL/GenBank/DDBJ whole genome shotgun (WGS) entry which is preliminary data.</text>
</comment>
<gene>
    <name evidence="2" type="ORF">ACFH04_06995</name>
</gene>
<evidence type="ECO:0000259" key="1">
    <source>
        <dbReference type="PROSITE" id="PS50943"/>
    </source>
</evidence>
<dbReference type="Proteomes" id="UP001589887">
    <property type="component" value="Unassembled WGS sequence"/>
</dbReference>
<dbReference type="InterPro" id="IPR010982">
    <property type="entry name" value="Lambda_DNA-bd_dom_sf"/>
</dbReference>
<dbReference type="InterPro" id="IPR001387">
    <property type="entry name" value="Cro/C1-type_HTH"/>
</dbReference>
<dbReference type="RefSeq" id="WP_394317253.1">
    <property type="nucleotide sequence ID" value="NZ_JBHMQV010000007.1"/>
</dbReference>
<accession>A0ABV6TG74</accession>
<evidence type="ECO:0000313" key="2">
    <source>
        <dbReference type="EMBL" id="MFC0843480.1"/>
    </source>
</evidence>
<dbReference type="EMBL" id="JBHMQV010000007">
    <property type="protein sequence ID" value="MFC0843480.1"/>
    <property type="molecule type" value="Genomic_DNA"/>
</dbReference>
<dbReference type="PROSITE" id="PS50943">
    <property type="entry name" value="HTH_CROC1"/>
    <property type="match status" value="1"/>
</dbReference>
<evidence type="ECO:0000313" key="3">
    <source>
        <dbReference type="Proteomes" id="UP001589887"/>
    </source>
</evidence>
<sequence length="229" mass="24945">MPDELDSVWESITELLAAVELTADDVIDFGQISQVSGLPEGRIRQLLQDPAAPAEDPDTRFRERLAWLRDLRRRPDGRKLTLDDIGTGIGCSHAQVGYLLNGERQPSLRHVQGLELFFRVSPGFFTATDRQSLARALEPVQSSLAQLAALKGHIVLSTVRLRGSTAHPETVLGQALADAIAAAEPDAEVREVADAMRALPPPHRSRVASVFRGILGLAQERPGPSVNDR</sequence>
<dbReference type="Pfam" id="PF01381">
    <property type="entry name" value="HTH_3"/>
    <property type="match status" value="1"/>
</dbReference>
<proteinExistence type="predicted"/>
<dbReference type="SMART" id="SM00530">
    <property type="entry name" value="HTH_XRE"/>
    <property type="match status" value="1"/>
</dbReference>
<reference evidence="2 3" key="1">
    <citation type="submission" date="2024-09" db="EMBL/GenBank/DDBJ databases">
        <authorList>
            <person name="Sun Q."/>
            <person name="Mori K."/>
        </authorList>
    </citation>
    <scope>NUCLEOTIDE SEQUENCE [LARGE SCALE GENOMIC DNA]</scope>
    <source>
        <strain evidence="2 3">JCM 4557</strain>
    </source>
</reference>